<dbReference type="PANTHER" id="PTHR24006">
    <property type="entry name" value="UBIQUITIN CARBOXYL-TERMINAL HYDROLASE"/>
    <property type="match status" value="1"/>
</dbReference>
<evidence type="ECO:0000259" key="4">
    <source>
        <dbReference type="PROSITE" id="PS50144"/>
    </source>
</evidence>
<comment type="catalytic activity">
    <reaction evidence="2">
        <text>Thiol-dependent hydrolysis of ester, thioester, amide, peptide and isopeptide bonds formed by the C-terminal Gly of ubiquitin (a 76-residue protein attached to proteins as an intracellular targeting signal).</text>
        <dbReference type="EC" id="3.4.19.12"/>
    </reaction>
</comment>
<feature type="domain" description="MATH" evidence="4">
    <location>
        <begin position="118"/>
        <end position="244"/>
    </location>
</feature>
<keyword evidence="2" id="KW-0788">Thiol protease</keyword>
<dbReference type="InterPro" id="IPR038765">
    <property type="entry name" value="Papain-like_cys_pep_sf"/>
</dbReference>
<dbReference type="Pfam" id="PF00443">
    <property type="entry name" value="UCH"/>
    <property type="match status" value="1"/>
</dbReference>
<dbReference type="Proteomes" id="UP000095287">
    <property type="component" value="Unplaced"/>
</dbReference>
<evidence type="ECO:0000256" key="3">
    <source>
        <dbReference type="SAM" id="MobiDB-lite"/>
    </source>
</evidence>
<dbReference type="GO" id="GO:0005829">
    <property type="term" value="C:cytosol"/>
    <property type="evidence" value="ECO:0007669"/>
    <property type="project" value="TreeGrafter"/>
</dbReference>
<dbReference type="InterPro" id="IPR008974">
    <property type="entry name" value="TRAF-like"/>
</dbReference>
<dbReference type="PROSITE" id="PS00972">
    <property type="entry name" value="USP_1"/>
    <property type="match status" value="1"/>
</dbReference>
<keyword evidence="2" id="KW-0833">Ubl conjugation pathway</keyword>
<reference evidence="7" key="1">
    <citation type="submission" date="2016-11" db="UniProtKB">
        <authorList>
            <consortium name="WormBaseParasite"/>
        </authorList>
    </citation>
    <scope>IDENTIFICATION</scope>
</reference>
<dbReference type="Gene3D" id="3.90.70.10">
    <property type="entry name" value="Cysteine proteinases"/>
    <property type="match status" value="1"/>
</dbReference>
<feature type="region of interest" description="Disordered" evidence="3">
    <location>
        <begin position="36"/>
        <end position="95"/>
    </location>
</feature>
<dbReference type="PROSITE" id="PS50144">
    <property type="entry name" value="MATH"/>
    <property type="match status" value="1"/>
</dbReference>
<dbReference type="SUPFAM" id="SSF54001">
    <property type="entry name" value="Cysteine proteinases"/>
    <property type="match status" value="1"/>
</dbReference>
<dbReference type="CDD" id="cd22541">
    <property type="entry name" value="SP5_N"/>
    <property type="match status" value="1"/>
</dbReference>
<organism evidence="6 7">
    <name type="scientific">Steinernema glaseri</name>
    <dbReference type="NCBI Taxonomy" id="37863"/>
    <lineage>
        <taxon>Eukaryota</taxon>
        <taxon>Metazoa</taxon>
        <taxon>Ecdysozoa</taxon>
        <taxon>Nematoda</taxon>
        <taxon>Chromadorea</taxon>
        <taxon>Rhabditida</taxon>
        <taxon>Tylenchina</taxon>
        <taxon>Panagrolaimomorpha</taxon>
        <taxon>Strongyloidoidea</taxon>
        <taxon>Steinernematidae</taxon>
        <taxon>Steinernema</taxon>
    </lineage>
</organism>
<dbReference type="InterPro" id="IPR002083">
    <property type="entry name" value="MATH/TRAF_dom"/>
</dbReference>
<dbReference type="WBParaSite" id="L893_g10741.t1">
    <property type="protein sequence ID" value="L893_g10741.t1"/>
    <property type="gene ID" value="L893_g10741"/>
</dbReference>
<keyword evidence="6" id="KW-1185">Reference proteome</keyword>
<evidence type="ECO:0000313" key="7">
    <source>
        <dbReference type="WBParaSite" id="L893_g10741.t1"/>
    </source>
</evidence>
<dbReference type="PROSITE" id="PS50235">
    <property type="entry name" value="USP_3"/>
    <property type="match status" value="1"/>
</dbReference>
<feature type="compositionally biased region" description="Low complexity" evidence="3">
    <location>
        <begin position="46"/>
        <end position="79"/>
    </location>
</feature>
<dbReference type="GO" id="GO:0016579">
    <property type="term" value="P:protein deubiquitination"/>
    <property type="evidence" value="ECO:0007669"/>
    <property type="project" value="InterPro"/>
</dbReference>
<comment type="similarity">
    <text evidence="1 2">Belongs to the peptidase C19 family.</text>
</comment>
<keyword evidence="2" id="KW-0645">Protease</keyword>
<dbReference type="InterPro" id="IPR050164">
    <property type="entry name" value="Peptidase_C19"/>
</dbReference>
<dbReference type="SUPFAM" id="SSF49599">
    <property type="entry name" value="TRAF domain-like"/>
    <property type="match status" value="1"/>
</dbReference>
<dbReference type="InterPro" id="IPR028889">
    <property type="entry name" value="USP"/>
</dbReference>
<feature type="compositionally biased region" description="Pro residues" evidence="3">
    <location>
        <begin position="80"/>
        <end position="93"/>
    </location>
</feature>
<dbReference type="GO" id="GO:0006508">
    <property type="term" value="P:proteolysis"/>
    <property type="evidence" value="ECO:0007669"/>
    <property type="project" value="UniProtKB-KW"/>
</dbReference>
<dbReference type="PANTHER" id="PTHR24006:SF644">
    <property type="entry name" value="UBIQUITIN CARBOXYL-TERMINAL HYDROLASE 7"/>
    <property type="match status" value="1"/>
</dbReference>
<accession>A0A1I7XY02</accession>
<keyword evidence="2" id="KW-0378">Hydrolase</keyword>
<dbReference type="Gene3D" id="2.60.210.10">
    <property type="entry name" value="Apoptosis, Tumor Necrosis Factor Receptor Associated Protein 2, Chain A"/>
    <property type="match status" value="1"/>
</dbReference>
<feature type="domain" description="USP" evidence="5">
    <location>
        <begin position="264"/>
        <end position="565"/>
    </location>
</feature>
<dbReference type="EC" id="3.4.19.12" evidence="2"/>
<protein>
    <recommendedName>
        <fullName evidence="2">Ubiquitin carboxyl-terminal hydrolase</fullName>
        <ecNumber evidence="2">3.4.19.12</ecNumber>
    </recommendedName>
</protein>
<dbReference type="GO" id="GO:0004843">
    <property type="term" value="F:cysteine-type deubiquitinase activity"/>
    <property type="evidence" value="ECO:0007669"/>
    <property type="project" value="UniProtKB-UniRule"/>
</dbReference>
<evidence type="ECO:0000256" key="1">
    <source>
        <dbReference type="ARBA" id="ARBA00009085"/>
    </source>
</evidence>
<dbReference type="InterPro" id="IPR001394">
    <property type="entry name" value="Peptidase_C19_UCH"/>
</dbReference>
<evidence type="ECO:0000259" key="5">
    <source>
        <dbReference type="PROSITE" id="PS50235"/>
    </source>
</evidence>
<dbReference type="InterPro" id="IPR018200">
    <property type="entry name" value="USP_CS"/>
</dbReference>
<dbReference type="Pfam" id="PF22486">
    <property type="entry name" value="MATH_2"/>
    <property type="match status" value="1"/>
</dbReference>
<evidence type="ECO:0000256" key="2">
    <source>
        <dbReference type="RuleBase" id="RU366025"/>
    </source>
</evidence>
<sequence length="580" mass="66165">MSDRSDDGSYGDDPRNEYMHLLEALRENAPNYALLCEDSVTPPHSPQQSPHLSPLQLLPQSPPQSLLESLSPTLPQLVPESPPESQPQTPPELSPQLLRPADLILGVDEVENDPRKTDGVITLVIDNFKSMFNRNVRLLSGATYLSGAKWRLLVYLEPNNGCPWMSAFVKCDGYPDDERWACWFHALLTLEAQYGGFTHERYMDNVLRDGNDDWGFKTFMELEHILEEPNGFYKNENDTVRLVARIITHRVQIAFDGSYYFGFVGLVNKGATCYLNVILQSLYFCKYLRKVLLKYNEPTSSVIGNKTRALMSVFKDLEESTTPVDPTVVIEALDLCVYTQRDAHELMLDILDFLEKDLKDTADADAVSKLFKGKMENFIRCTEVQHESKREEEFMDVQLSLNHGDVLSAFREYVRPERLEGDNKYDAGEHGLQPAEKGLKFLQFPPVLNIQLVRFQPAHGEDGSLIFQKDDSRFEFPQELDLNEFVDTKDNIYVLQSVISHCGHLTCGHYISFVNVNLSGEAKWMQFDDDRASRVIEHTAVYENFGGTYSIRAQFNAYMLIYVKKSAISEIVSEDEDISK</sequence>
<evidence type="ECO:0000313" key="6">
    <source>
        <dbReference type="Proteomes" id="UP000095287"/>
    </source>
</evidence>
<dbReference type="PROSITE" id="PS00973">
    <property type="entry name" value="USP_2"/>
    <property type="match status" value="1"/>
</dbReference>
<dbReference type="AlphaFoldDB" id="A0A1I7XY02"/>
<name>A0A1I7XY02_9BILA</name>
<dbReference type="GO" id="GO:0005634">
    <property type="term" value="C:nucleus"/>
    <property type="evidence" value="ECO:0007669"/>
    <property type="project" value="TreeGrafter"/>
</dbReference>
<proteinExistence type="inferred from homology"/>
<dbReference type="CDD" id="cd00121">
    <property type="entry name" value="MATH"/>
    <property type="match status" value="1"/>
</dbReference>
<dbReference type="GO" id="GO:0031647">
    <property type="term" value="P:regulation of protein stability"/>
    <property type="evidence" value="ECO:0007669"/>
    <property type="project" value="TreeGrafter"/>
</dbReference>